<feature type="transmembrane region" description="Helical" evidence="3">
    <location>
        <begin position="27"/>
        <end position="50"/>
    </location>
</feature>
<keyword evidence="3" id="KW-1133">Transmembrane helix</keyword>
<comment type="caution">
    <text evidence="4">The sequence shown here is derived from an EMBL/GenBank/DDBJ whole genome shotgun (WGS) entry which is preliminary data.</text>
</comment>
<dbReference type="Proteomes" id="UP001597131">
    <property type="component" value="Unassembled WGS sequence"/>
</dbReference>
<reference evidence="5" key="1">
    <citation type="journal article" date="2019" name="Int. J. Syst. Evol. Microbiol.">
        <title>The Global Catalogue of Microorganisms (GCM) 10K type strain sequencing project: providing services to taxonomists for standard genome sequencing and annotation.</title>
        <authorList>
            <consortium name="The Broad Institute Genomics Platform"/>
            <consortium name="The Broad Institute Genome Sequencing Center for Infectious Disease"/>
            <person name="Wu L."/>
            <person name="Ma J."/>
        </authorList>
    </citation>
    <scope>NUCLEOTIDE SEQUENCE [LARGE SCALE GENOMIC DNA]</scope>
    <source>
        <strain evidence="5">CCUG 64793</strain>
    </source>
</reference>
<feature type="region of interest" description="Disordered" evidence="2">
    <location>
        <begin position="650"/>
        <end position="746"/>
    </location>
</feature>
<feature type="transmembrane region" description="Helical" evidence="3">
    <location>
        <begin position="155"/>
        <end position="175"/>
    </location>
</feature>
<name>A0ABW3NNQ4_9FLAO</name>
<feature type="compositionally biased region" description="Basic and acidic residues" evidence="2">
    <location>
        <begin position="670"/>
        <end position="684"/>
    </location>
</feature>
<evidence type="ECO:0000256" key="1">
    <source>
        <dbReference type="SAM" id="Coils"/>
    </source>
</evidence>
<proteinExistence type="predicted"/>
<sequence length="1080" mass="126744">MGNYRIIEKKLQEFIQKYNRNKLLKGLILFAAIGLLYFILVVSLEYFLWLNRLGRSILFFLFIGVELVLFTFFIIIPLTKLFRFSKGINEEEASRIIGKHFPEVNDKLLNLLQLKKDARKSDLLLAGIEQKSAELEPVPFASAIDFKSSLKYLKFAVFPVLIIIVFVFTGNSVIFRDGVDRVVHYNKTYEPPAPFRFTIQNDKLRVRENENFKLLVRTEGELIPETASIHFNGQTYFLKSVSPGLFEYDFKRLKNKTEFQLSANGINSGIKEIDVIAVPKLLSFEIDADYPAYTGKQDEKLNGNGNFSVPEGSLITWKFNTRSTKSIKIATRDTTVTLENDFRFEKRLFSDYNYEVSTANEFIQDYENIEYLIEVVKDRYPSIDLEMKTDSIDNSTRYFKGQVSDDYGLRKLELVYYPVGEKDSLRLSEIPVSGKTFGEFLYTFPGGLQLKAGTNYEYYFRVFDNDAVNGSKASKSSVFSYREKSAEELREENLQQQRDNIGKLGESIEDYEDAEEELDEIYRLQKEKEELSYNERKKLEDFIERQKRQMEMMKNYSEKLKESFEKEKEAEEQNKLEENLKDRLEKNEERLQENEKLLEELMEFSDKINREELGKKLEELSKNNKTDKRNLEQLLELTKKYYIEEKRQKLSGDLQKLAKEQEDLSEEEEKNSPEEQERLNKEFEEFQEEMDKLEEDNERLKKPVDLDRDKIEEESIKKDQQQAREKLEESKPGEASPKQKEAAKKMRKMAGKMKQQQSMQGGEQLKADIESLRQILENLVTFSFEQEELLENFKRLDQDNPVYAKKLKQQSVLREHFRHIDDSLYSLALKNPMINEQITENLTNIEFDIEKSLERLSENLVPQGTASQQYVVTGANNLAYLLSNILSSLQQMANPQLGQGKGQEEFQLSDIIKKQESLEEEMKEGMQKQKQGQGQGEESPESEEEKGRIFEMYQKQQEIRRELDELMKKEGKDGNTDALEKAMERLEEELLEKGINEESLKRASQLKHQLLKLEEARIRQGEDTKRRSNTAEDEYSNPVNNQNIRAKEYFNSTEILNRQILPLRQNYKTKVRRYFERGNN</sequence>
<evidence type="ECO:0000256" key="3">
    <source>
        <dbReference type="SAM" id="Phobius"/>
    </source>
</evidence>
<keyword evidence="1" id="KW-0175">Coiled coil</keyword>
<keyword evidence="3" id="KW-0812">Transmembrane</keyword>
<organism evidence="4 5">
    <name type="scientific">Salegentibacter chungangensis</name>
    <dbReference type="NCBI Taxonomy" id="1335724"/>
    <lineage>
        <taxon>Bacteria</taxon>
        <taxon>Pseudomonadati</taxon>
        <taxon>Bacteroidota</taxon>
        <taxon>Flavobacteriia</taxon>
        <taxon>Flavobacteriales</taxon>
        <taxon>Flavobacteriaceae</taxon>
        <taxon>Salegentibacter</taxon>
    </lineage>
</organism>
<gene>
    <name evidence="4" type="ORF">ACFQ3Q_02020</name>
</gene>
<evidence type="ECO:0000256" key="2">
    <source>
        <dbReference type="SAM" id="MobiDB-lite"/>
    </source>
</evidence>
<feature type="compositionally biased region" description="Acidic residues" evidence="2">
    <location>
        <begin position="685"/>
        <end position="697"/>
    </location>
</feature>
<dbReference type="EMBL" id="JBHTLI010000001">
    <property type="protein sequence ID" value="MFD1094514.1"/>
    <property type="molecule type" value="Genomic_DNA"/>
</dbReference>
<feature type="compositionally biased region" description="Basic and acidic residues" evidence="2">
    <location>
        <begin position="650"/>
        <end position="662"/>
    </location>
</feature>
<evidence type="ECO:0000313" key="5">
    <source>
        <dbReference type="Proteomes" id="UP001597131"/>
    </source>
</evidence>
<evidence type="ECO:0000313" key="4">
    <source>
        <dbReference type="EMBL" id="MFD1094514.1"/>
    </source>
</evidence>
<keyword evidence="3" id="KW-0472">Membrane</keyword>
<accession>A0ABW3NNQ4</accession>
<protein>
    <submittedName>
        <fullName evidence="4">DUF4175 family protein</fullName>
    </submittedName>
</protein>
<feature type="coiled-coil region" evidence="1">
    <location>
        <begin position="969"/>
        <end position="1016"/>
    </location>
</feature>
<feature type="region of interest" description="Disordered" evidence="2">
    <location>
        <begin position="919"/>
        <end position="948"/>
    </location>
</feature>
<dbReference type="RefSeq" id="WP_380742413.1">
    <property type="nucleotide sequence ID" value="NZ_JBHTLI010000001.1"/>
</dbReference>
<feature type="transmembrane region" description="Helical" evidence="3">
    <location>
        <begin position="56"/>
        <end position="76"/>
    </location>
</feature>
<feature type="compositionally biased region" description="Basic and acidic residues" evidence="2">
    <location>
        <begin position="698"/>
        <end position="744"/>
    </location>
</feature>
<keyword evidence="5" id="KW-1185">Reference proteome</keyword>